<evidence type="ECO:0000313" key="3">
    <source>
        <dbReference type="Proteomes" id="UP000803844"/>
    </source>
</evidence>
<dbReference type="AlphaFoldDB" id="A0A9P4Y3X6"/>
<reference evidence="2" key="1">
    <citation type="journal article" date="2020" name="Phytopathology">
        <title>Genome sequence of the chestnut blight fungus Cryphonectria parasitica EP155: A fundamental resource for an archetypical invasive plant pathogen.</title>
        <authorList>
            <person name="Crouch J.A."/>
            <person name="Dawe A."/>
            <person name="Aerts A."/>
            <person name="Barry K."/>
            <person name="Churchill A.C.L."/>
            <person name="Grimwood J."/>
            <person name="Hillman B."/>
            <person name="Milgroom M.G."/>
            <person name="Pangilinan J."/>
            <person name="Smith M."/>
            <person name="Salamov A."/>
            <person name="Schmutz J."/>
            <person name="Yadav J."/>
            <person name="Grigoriev I.V."/>
            <person name="Nuss D."/>
        </authorList>
    </citation>
    <scope>NUCLEOTIDE SEQUENCE</scope>
    <source>
        <strain evidence="2">EP155</strain>
    </source>
</reference>
<feature type="chain" id="PRO_5040336462" evidence="1">
    <location>
        <begin position="22"/>
        <end position="131"/>
    </location>
</feature>
<evidence type="ECO:0000313" key="2">
    <source>
        <dbReference type="EMBL" id="KAF3766049.1"/>
    </source>
</evidence>
<sequence length="131" mass="14055">MSFSKTLLVSLLLAASSTVLASPAMLESRGIQVGYGQQIQTSDQANHWVVWIEGQSACPATQTLSGLNTSPCNQVFTLAGGTYQLTNCNGNNEPQAVADQDGNYIHTCTLNHDKINCHHGEHDIVKHGKCT</sequence>
<accession>A0A9P4Y3X6</accession>
<dbReference type="OrthoDB" id="4438755at2759"/>
<evidence type="ECO:0000256" key="1">
    <source>
        <dbReference type="SAM" id="SignalP"/>
    </source>
</evidence>
<feature type="signal peptide" evidence="1">
    <location>
        <begin position="1"/>
        <end position="21"/>
    </location>
</feature>
<dbReference type="Proteomes" id="UP000803844">
    <property type="component" value="Unassembled WGS sequence"/>
</dbReference>
<dbReference type="GeneID" id="63839745"/>
<name>A0A9P4Y3X6_CRYP1</name>
<proteinExistence type="predicted"/>
<protein>
    <submittedName>
        <fullName evidence="2">Uncharacterized protein</fullName>
    </submittedName>
</protein>
<comment type="caution">
    <text evidence="2">The sequence shown here is derived from an EMBL/GenBank/DDBJ whole genome shotgun (WGS) entry which is preliminary data.</text>
</comment>
<dbReference type="RefSeq" id="XP_040777010.1">
    <property type="nucleotide sequence ID" value="XM_040922616.1"/>
</dbReference>
<organism evidence="2 3">
    <name type="scientific">Cryphonectria parasitica (strain ATCC 38755 / EP155)</name>
    <dbReference type="NCBI Taxonomy" id="660469"/>
    <lineage>
        <taxon>Eukaryota</taxon>
        <taxon>Fungi</taxon>
        <taxon>Dikarya</taxon>
        <taxon>Ascomycota</taxon>
        <taxon>Pezizomycotina</taxon>
        <taxon>Sordariomycetes</taxon>
        <taxon>Sordariomycetidae</taxon>
        <taxon>Diaporthales</taxon>
        <taxon>Cryphonectriaceae</taxon>
        <taxon>Cryphonectria-Endothia species complex</taxon>
        <taxon>Cryphonectria</taxon>
    </lineage>
</organism>
<gene>
    <name evidence="2" type="ORF">M406DRAFT_351297</name>
</gene>
<keyword evidence="1" id="KW-0732">Signal</keyword>
<keyword evidence="3" id="KW-1185">Reference proteome</keyword>
<dbReference type="EMBL" id="MU032347">
    <property type="protein sequence ID" value="KAF3766049.1"/>
    <property type="molecule type" value="Genomic_DNA"/>
</dbReference>